<proteinExistence type="predicted"/>
<name>A0A2W5TG62_9BACT</name>
<dbReference type="EMBL" id="QFQP01000007">
    <property type="protein sequence ID" value="PZR14520.1"/>
    <property type="molecule type" value="Genomic_DNA"/>
</dbReference>
<dbReference type="Gene3D" id="2.40.10.220">
    <property type="entry name" value="predicted glycosyltransferase like domains"/>
    <property type="match status" value="1"/>
</dbReference>
<accession>A0A2W5TG62</accession>
<dbReference type="Proteomes" id="UP000249061">
    <property type="component" value="Unassembled WGS sequence"/>
</dbReference>
<dbReference type="SUPFAM" id="SSF141371">
    <property type="entry name" value="PilZ domain-like"/>
    <property type="match status" value="1"/>
</dbReference>
<dbReference type="NCBIfam" id="TIGR02266">
    <property type="entry name" value="gmx_TIGR02266"/>
    <property type="match status" value="1"/>
</dbReference>
<evidence type="ECO:0000313" key="3">
    <source>
        <dbReference type="Proteomes" id="UP000249061"/>
    </source>
</evidence>
<dbReference type="InterPro" id="IPR009875">
    <property type="entry name" value="PilZ_domain"/>
</dbReference>
<protein>
    <recommendedName>
        <fullName evidence="1">PilZ domain-containing protein</fullName>
    </recommendedName>
</protein>
<dbReference type="AlphaFoldDB" id="A0A2W5TG62"/>
<comment type="caution">
    <text evidence="2">The sequence shown here is derived from an EMBL/GenBank/DDBJ whole genome shotgun (WGS) entry which is preliminary data.</text>
</comment>
<gene>
    <name evidence="2" type="ORF">DI536_10730</name>
</gene>
<dbReference type="Pfam" id="PF07238">
    <property type="entry name" value="PilZ"/>
    <property type="match status" value="1"/>
</dbReference>
<feature type="domain" description="PilZ" evidence="1">
    <location>
        <begin position="8"/>
        <end position="111"/>
    </location>
</feature>
<dbReference type="GO" id="GO:0035438">
    <property type="term" value="F:cyclic-di-GMP binding"/>
    <property type="evidence" value="ECO:0007669"/>
    <property type="project" value="InterPro"/>
</dbReference>
<organism evidence="2 3">
    <name type="scientific">Archangium gephyra</name>
    <dbReference type="NCBI Taxonomy" id="48"/>
    <lineage>
        <taxon>Bacteria</taxon>
        <taxon>Pseudomonadati</taxon>
        <taxon>Myxococcota</taxon>
        <taxon>Myxococcia</taxon>
        <taxon>Myxococcales</taxon>
        <taxon>Cystobacterineae</taxon>
        <taxon>Archangiaceae</taxon>
        <taxon>Archangium</taxon>
    </lineage>
</organism>
<evidence type="ECO:0000313" key="2">
    <source>
        <dbReference type="EMBL" id="PZR14520.1"/>
    </source>
</evidence>
<sequence length="119" mass="13159">MSETDGAEKRRHPRTPLNVLVQFRFDSFDEFLAEYSLNISPGGIFIRTDAPREQGAVIYLQFTLRDGSRLIEGMGRVVRVNPPGDASRPAGMGVEFTNLDDESIGLIAEICSQRGGSRN</sequence>
<reference evidence="2 3" key="1">
    <citation type="submission" date="2017-08" db="EMBL/GenBank/DDBJ databases">
        <title>Infants hospitalized years apart are colonized by the same room-sourced microbial strains.</title>
        <authorList>
            <person name="Brooks B."/>
            <person name="Olm M.R."/>
            <person name="Firek B.A."/>
            <person name="Baker R."/>
            <person name="Thomas B.C."/>
            <person name="Morowitz M.J."/>
            <person name="Banfield J.F."/>
        </authorList>
    </citation>
    <scope>NUCLEOTIDE SEQUENCE [LARGE SCALE GENOMIC DNA]</scope>
    <source>
        <strain evidence="2">S2_003_000_R2_14</strain>
    </source>
</reference>
<dbReference type="InterPro" id="IPR011752">
    <property type="entry name" value="PilV_Myxo-type"/>
</dbReference>
<evidence type="ECO:0000259" key="1">
    <source>
        <dbReference type="Pfam" id="PF07238"/>
    </source>
</evidence>